<evidence type="ECO:0000256" key="1">
    <source>
        <dbReference type="ARBA" id="ARBA00022737"/>
    </source>
</evidence>
<evidence type="ECO:0000256" key="3">
    <source>
        <dbReference type="ARBA" id="ARBA00022821"/>
    </source>
</evidence>
<dbReference type="InterPro" id="IPR041118">
    <property type="entry name" value="Rx_N"/>
</dbReference>
<dbReference type="EMBL" id="JACTNZ010000007">
    <property type="protein sequence ID" value="KAG5539128.1"/>
    <property type="molecule type" value="Genomic_DNA"/>
</dbReference>
<keyword evidence="6" id="KW-1185">Reference proteome</keyword>
<sequence length="152" mass="17078">MAGQALLGAAFGVLLDRLTSKEIINFFRGRKHDDSLLKKLKLKLLGLNKVLNDAEDKQITNQAVKDWLDELKDAIYHAEDLVYEIATAVLRCKVEAKYQSGPNQVPPLISSSSFTILFDDEIDSKLERMIDILEDFTKEKDVLGLKEVAGQN</sequence>
<organism evidence="5 6">
    <name type="scientific">Rhododendron griersonianum</name>
    <dbReference type="NCBI Taxonomy" id="479676"/>
    <lineage>
        <taxon>Eukaryota</taxon>
        <taxon>Viridiplantae</taxon>
        <taxon>Streptophyta</taxon>
        <taxon>Embryophyta</taxon>
        <taxon>Tracheophyta</taxon>
        <taxon>Spermatophyta</taxon>
        <taxon>Magnoliopsida</taxon>
        <taxon>eudicotyledons</taxon>
        <taxon>Gunneridae</taxon>
        <taxon>Pentapetalae</taxon>
        <taxon>asterids</taxon>
        <taxon>Ericales</taxon>
        <taxon>Ericaceae</taxon>
        <taxon>Ericoideae</taxon>
        <taxon>Rhodoreae</taxon>
        <taxon>Rhododendron</taxon>
    </lineage>
</organism>
<dbReference type="GO" id="GO:0000166">
    <property type="term" value="F:nucleotide binding"/>
    <property type="evidence" value="ECO:0007669"/>
    <property type="project" value="UniProtKB-KW"/>
</dbReference>
<dbReference type="Proteomes" id="UP000823749">
    <property type="component" value="Chromosome 7"/>
</dbReference>
<keyword evidence="1" id="KW-0677">Repeat</keyword>
<gene>
    <name evidence="5" type="ORF">RHGRI_019622</name>
</gene>
<evidence type="ECO:0000313" key="5">
    <source>
        <dbReference type="EMBL" id="KAG5539128.1"/>
    </source>
</evidence>
<comment type="caution">
    <text evidence="5">The sequence shown here is derived from an EMBL/GenBank/DDBJ whole genome shotgun (WGS) entry which is preliminary data.</text>
</comment>
<name>A0AAV6JGQ7_9ERIC</name>
<evidence type="ECO:0000259" key="4">
    <source>
        <dbReference type="Pfam" id="PF18052"/>
    </source>
</evidence>
<feature type="domain" description="Disease resistance N-terminal" evidence="4">
    <location>
        <begin position="8"/>
        <end position="98"/>
    </location>
</feature>
<evidence type="ECO:0000256" key="2">
    <source>
        <dbReference type="ARBA" id="ARBA00022741"/>
    </source>
</evidence>
<reference evidence="5" key="1">
    <citation type="submission" date="2020-08" db="EMBL/GenBank/DDBJ databases">
        <title>Plant Genome Project.</title>
        <authorList>
            <person name="Zhang R.-G."/>
        </authorList>
    </citation>
    <scope>NUCLEOTIDE SEQUENCE</scope>
    <source>
        <strain evidence="5">WSP0</strain>
        <tissue evidence="5">Leaf</tissue>
    </source>
</reference>
<dbReference type="AlphaFoldDB" id="A0AAV6JGQ7"/>
<dbReference type="GO" id="GO:0006952">
    <property type="term" value="P:defense response"/>
    <property type="evidence" value="ECO:0007669"/>
    <property type="project" value="UniProtKB-KW"/>
</dbReference>
<keyword evidence="3" id="KW-0611">Plant defense</keyword>
<dbReference type="Pfam" id="PF18052">
    <property type="entry name" value="Rx_N"/>
    <property type="match status" value="1"/>
</dbReference>
<accession>A0AAV6JGQ7</accession>
<keyword evidence="2" id="KW-0547">Nucleotide-binding</keyword>
<dbReference type="Gene3D" id="1.20.5.4130">
    <property type="match status" value="1"/>
</dbReference>
<proteinExistence type="predicted"/>
<protein>
    <recommendedName>
        <fullName evidence="4">Disease resistance N-terminal domain-containing protein</fullName>
    </recommendedName>
</protein>
<evidence type="ECO:0000313" key="6">
    <source>
        <dbReference type="Proteomes" id="UP000823749"/>
    </source>
</evidence>